<dbReference type="EMBL" id="JAHLQK010000006">
    <property type="protein sequence ID" value="MBU5677781.1"/>
    <property type="molecule type" value="Genomic_DNA"/>
</dbReference>
<dbReference type="RefSeq" id="WP_216418783.1">
    <property type="nucleotide sequence ID" value="NZ_JAHLQK010000006.1"/>
</dbReference>
<comment type="caution">
    <text evidence="1">The sequence shown here is derived from an EMBL/GenBank/DDBJ whole genome shotgun (WGS) entry which is preliminary data.</text>
</comment>
<accession>A0ABS6G5K9</accession>
<name>A0ABS6G5K9_9FIRM</name>
<dbReference type="Proteomes" id="UP000779508">
    <property type="component" value="Unassembled WGS sequence"/>
</dbReference>
<gene>
    <name evidence="1" type="ORF">KQI88_15285</name>
</gene>
<keyword evidence="2" id="KW-1185">Reference proteome</keyword>
<reference evidence="1 2" key="1">
    <citation type="submission" date="2021-06" db="EMBL/GenBank/DDBJ databases">
        <authorList>
            <person name="Sun Q."/>
            <person name="Li D."/>
        </authorList>
    </citation>
    <scope>NUCLEOTIDE SEQUENCE [LARGE SCALE GENOMIC DNA]</scope>
    <source>
        <strain evidence="1 2">MSJ-5</strain>
    </source>
</reference>
<protein>
    <submittedName>
        <fullName evidence="1">Uncharacterized protein</fullName>
    </submittedName>
</protein>
<evidence type="ECO:0000313" key="2">
    <source>
        <dbReference type="Proteomes" id="UP000779508"/>
    </source>
</evidence>
<sequence length="117" mass="13460">MTMLKVDGVALPTPTSYTPDFEEISKADRNANGDMIKEVIAYKYKLNVTWKMLSQEELTKLMSVKRKNSFTLEFIDMDTGKPRKGQFYAGTPSANAMDYKNGRVENWLDIKMNFVEM</sequence>
<organism evidence="1 2">
    <name type="scientific">Alkaliphilus flagellatus</name>
    <dbReference type="NCBI Taxonomy" id="2841507"/>
    <lineage>
        <taxon>Bacteria</taxon>
        <taxon>Bacillati</taxon>
        <taxon>Bacillota</taxon>
        <taxon>Clostridia</taxon>
        <taxon>Peptostreptococcales</taxon>
        <taxon>Natronincolaceae</taxon>
        <taxon>Alkaliphilus</taxon>
    </lineage>
</organism>
<evidence type="ECO:0000313" key="1">
    <source>
        <dbReference type="EMBL" id="MBU5677781.1"/>
    </source>
</evidence>
<proteinExistence type="predicted"/>